<keyword evidence="2" id="KW-1185">Reference proteome</keyword>
<evidence type="ECO:0000313" key="2">
    <source>
        <dbReference type="Proteomes" id="UP000789366"/>
    </source>
</evidence>
<dbReference type="EMBL" id="CAJVPW010046081">
    <property type="protein sequence ID" value="CAG8756971.1"/>
    <property type="molecule type" value="Genomic_DNA"/>
</dbReference>
<protein>
    <submittedName>
        <fullName evidence="1">17829_t:CDS:1</fullName>
    </submittedName>
</protein>
<proteinExistence type="predicted"/>
<name>A0ACA9QKS2_9GLOM</name>
<organism evidence="1 2">
    <name type="scientific">Cetraspora pellucida</name>
    <dbReference type="NCBI Taxonomy" id="1433469"/>
    <lineage>
        <taxon>Eukaryota</taxon>
        <taxon>Fungi</taxon>
        <taxon>Fungi incertae sedis</taxon>
        <taxon>Mucoromycota</taxon>
        <taxon>Glomeromycotina</taxon>
        <taxon>Glomeromycetes</taxon>
        <taxon>Diversisporales</taxon>
        <taxon>Gigasporaceae</taxon>
        <taxon>Cetraspora</taxon>
    </lineage>
</organism>
<gene>
    <name evidence="1" type="ORF">SPELUC_LOCUS14867</name>
</gene>
<evidence type="ECO:0000313" key="1">
    <source>
        <dbReference type="EMBL" id="CAG8756971.1"/>
    </source>
</evidence>
<feature type="non-terminal residue" evidence="1">
    <location>
        <position position="80"/>
    </location>
</feature>
<reference evidence="1" key="1">
    <citation type="submission" date="2021-06" db="EMBL/GenBank/DDBJ databases">
        <authorList>
            <person name="Kallberg Y."/>
            <person name="Tangrot J."/>
            <person name="Rosling A."/>
        </authorList>
    </citation>
    <scope>NUCLEOTIDE SEQUENCE</scope>
    <source>
        <strain evidence="1">28 12/20/2015</strain>
    </source>
</reference>
<accession>A0ACA9QKS2</accession>
<comment type="caution">
    <text evidence="1">The sequence shown here is derived from an EMBL/GenBank/DDBJ whole genome shotgun (WGS) entry which is preliminary data.</text>
</comment>
<dbReference type="Proteomes" id="UP000789366">
    <property type="component" value="Unassembled WGS sequence"/>
</dbReference>
<sequence>NKSAQDPQKITFNDRSDNGALKHSSIIKCDFNVNNISISVPDNNTTKQAIFPYIEIHILNPSFCSKKIIPNAKLKLNAVG</sequence>
<feature type="non-terminal residue" evidence="1">
    <location>
        <position position="1"/>
    </location>
</feature>